<dbReference type="AlphaFoldDB" id="A0A506PGB4"/>
<dbReference type="PANTHER" id="PTHR43283">
    <property type="entry name" value="BETA-LACTAMASE-RELATED"/>
    <property type="match status" value="1"/>
</dbReference>
<dbReference type="InterPro" id="IPR050789">
    <property type="entry name" value="Diverse_Enzym_Activities"/>
</dbReference>
<dbReference type="PANTHER" id="PTHR43283:SF7">
    <property type="entry name" value="BETA-LACTAMASE-RELATED DOMAIN-CONTAINING PROTEIN"/>
    <property type="match status" value="1"/>
</dbReference>
<feature type="domain" description="Beta-lactamase-related" evidence="2">
    <location>
        <begin position="122"/>
        <end position="404"/>
    </location>
</feature>
<proteinExistence type="predicted"/>
<dbReference type="EMBL" id="VHIQ01000006">
    <property type="protein sequence ID" value="TPV32455.1"/>
    <property type="molecule type" value="Genomic_DNA"/>
</dbReference>
<keyword evidence="4" id="KW-1185">Reference proteome</keyword>
<organism evidence="3 4">
    <name type="scientific">Paucihalobacter ruber</name>
    <dbReference type="NCBI Taxonomy" id="2567861"/>
    <lineage>
        <taxon>Bacteria</taxon>
        <taxon>Pseudomonadati</taxon>
        <taxon>Bacteroidota</taxon>
        <taxon>Flavobacteriia</taxon>
        <taxon>Flavobacteriales</taxon>
        <taxon>Flavobacteriaceae</taxon>
        <taxon>Paucihalobacter</taxon>
    </lineage>
</organism>
<evidence type="ECO:0000313" key="3">
    <source>
        <dbReference type="EMBL" id="TPV32455.1"/>
    </source>
</evidence>
<feature type="chain" id="PRO_5021481156" evidence="1">
    <location>
        <begin position="34"/>
        <end position="430"/>
    </location>
</feature>
<evidence type="ECO:0000313" key="4">
    <source>
        <dbReference type="Proteomes" id="UP000317332"/>
    </source>
</evidence>
<evidence type="ECO:0000256" key="1">
    <source>
        <dbReference type="SAM" id="SignalP"/>
    </source>
</evidence>
<dbReference type="Pfam" id="PF00144">
    <property type="entry name" value="Beta-lactamase"/>
    <property type="match status" value="1"/>
</dbReference>
<dbReference type="Proteomes" id="UP000317332">
    <property type="component" value="Unassembled WGS sequence"/>
</dbReference>
<dbReference type="InterPro" id="IPR001466">
    <property type="entry name" value="Beta-lactam-related"/>
</dbReference>
<protein>
    <submittedName>
        <fullName evidence="3">Serine hydrolase</fullName>
    </submittedName>
</protein>
<dbReference type="GO" id="GO:0016787">
    <property type="term" value="F:hydrolase activity"/>
    <property type="evidence" value="ECO:0007669"/>
    <property type="project" value="UniProtKB-KW"/>
</dbReference>
<sequence length="430" mass="48574">MLLFLTKNSKFSYLKKVNTSFFMICMVMSSMHAQNYNDFTKPQRDAIHQQWNLDNWDNGGELSRYTFLNMTEFWTHAIINKKGNSNPLTVKYLPEIANFITLSEKGELALKDYVNVAPVDGMIILHNNAIVYEAYPRMLPEEKHVYMSVTKIVISTLVAILEDRGVIDVSKPIDFYLPELKGSGWQGAAVLDILDMASGIDCLESVEGAYENPEKCIYQYEATLGFLRATDATPKNTMDHIKSLKSQKPAGKRFEYTSVNTFVLSELIERVTNLSLAKNIETKIWQKMGADTGAVMAQQKGVPIAHAGLSSTLRDLARFGNLFLNAENNNSLISSRYLNNIQQNGRSEIYAENWPPEDRLLQDAPRHNTYQWDMVMHDGDFYKEGFGGQGLYISPSRNLVIAFFGAPDDSGNTHELPKIARQLAKSGMFE</sequence>
<dbReference type="SUPFAM" id="SSF56601">
    <property type="entry name" value="beta-lactamase/transpeptidase-like"/>
    <property type="match status" value="1"/>
</dbReference>
<reference evidence="3 4" key="1">
    <citation type="submission" date="2019-06" db="EMBL/GenBank/DDBJ databases">
        <title>Flavobacteriaceae Paucihalobacterium erythroidium CWB-1, complete genome.</title>
        <authorList>
            <person name="Wu S."/>
        </authorList>
    </citation>
    <scope>NUCLEOTIDE SEQUENCE [LARGE SCALE GENOMIC DNA]</scope>
    <source>
        <strain evidence="3 4">CWB-1</strain>
    </source>
</reference>
<evidence type="ECO:0000259" key="2">
    <source>
        <dbReference type="Pfam" id="PF00144"/>
    </source>
</evidence>
<dbReference type="InterPro" id="IPR012338">
    <property type="entry name" value="Beta-lactam/transpept-like"/>
</dbReference>
<keyword evidence="1" id="KW-0732">Signal</keyword>
<feature type="signal peptide" evidence="1">
    <location>
        <begin position="1"/>
        <end position="33"/>
    </location>
</feature>
<dbReference type="Gene3D" id="3.40.710.10">
    <property type="entry name" value="DD-peptidase/beta-lactamase superfamily"/>
    <property type="match status" value="1"/>
</dbReference>
<gene>
    <name evidence="3" type="ORF">FJ651_12905</name>
</gene>
<comment type="caution">
    <text evidence="3">The sequence shown here is derived from an EMBL/GenBank/DDBJ whole genome shotgun (WGS) entry which is preliminary data.</text>
</comment>
<keyword evidence="3" id="KW-0378">Hydrolase</keyword>
<dbReference type="OrthoDB" id="9773047at2"/>
<name>A0A506PGB4_9FLAO</name>
<accession>A0A506PGB4</accession>